<protein>
    <submittedName>
        <fullName evidence="2">Alpha/beta hydrolase</fullName>
    </submittedName>
</protein>
<dbReference type="Proteomes" id="UP001528040">
    <property type="component" value="Unassembled WGS sequence"/>
</dbReference>
<accession>A0ABT4W4R5</accession>
<feature type="domain" description="AB hydrolase-1" evidence="1">
    <location>
        <begin position="41"/>
        <end position="279"/>
    </location>
</feature>
<gene>
    <name evidence="2" type="ORF">O2N63_15535</name>
</gene>
<name>A0ABT4W4R5_9RHOB</name>
<dbReference type="Gene3D" id="3.40.50.1820">
    <property type="entry name" value="alpha/beta hydrolase"/>
    <property type="match status" value="1"/>
</dbReference>
<dbReference type="EMBL" id="JAQIIO010000011">
    <property type="protein sequence ID" value="MDA5095501.1"/>
    <property type="molecule type" value="Genomic_DNA"/>
</dbReference>
<reference evidence="2 3" key="1">
    <citation type="submission" date="2023-01" db="EMBL/GenBank/DDBJ databases">
        <authorList>
            <person name="Yoon J.-W."/>
        </authorList>
    </citation>
    <scope>NUCLEOTIDE SEQUENCE [LARGE SCALE GENOMIC DNA]</scope>
    <source>
        <strain evidence="2 3">KMU-50</strain>
    </source>
</reference>
<dbReference type="InterPro" id="IPR000073">
    <property type="entry name" value="AB_hydrolase_1"/>
</dbReference>
<comment type="caution">
    <text evidence="2">The sequence shown here is derived from an EMBL/GenBank/DDBJ whole genome shotgun (WGS) entry which is preliminary data.</text>
</comment>
<proteinExistence type="predicted"/>
<dbReference type="SUPFAM" id="SSF53474">
    <property type="entry name" value="alpha/beta-Hydrolases"/>
    <property type="match status" value="1"/>
</dbReference>
<organism evidence="2 3">
    <name type="scientific">Aliiroseovarius salicola</name>
    <dbReference type="NCBI Taxonomy" id="3009082"/>
    <lineage>
        <taxon>Bacteria</taxon>
        <taxon>Pseudomonadati</taxon>
        <taxon>Pseudomonadota</taxon>
        <taxon>Alphaproteobacteria</taxon>
        <taxon>Rhodobacterales</taxon>
        <taxon>Paracoccaceae</taxon>
        <taxon>Aliiroseovarius</taxon>
    </lineage>
</organism>
<dbReference type="GO" id="GO:0016787">
    <property type="term" value="F:hydrolase activity"/>
    <property type="evidence" value="ECO:0007669"/>
    <property type="project" value="UniProtKB-KW"/>
</dbReference>
<evidence type="ECO:0000313" key="2">
    <source>
        <dbReference type="EMBL" id="MDA5095501.1"/>
    </source>
</evidence>
<dbReference type="InterPro" id="IPR029058">
    <property type="entry name" value="AB_hydrolase_fold"/>
</dbReference>
<dbReference type="RefSeq" id="WP_271055210.1">
    <property type="nucleotide sequence ID" value="NZ_JAQIIO010000011.1"/>
</dbReference>
<evidence type="ECO:0000313" key="3">
    <source>
        <dbReference type="Proteomes" id="UP001528040"/>
    </source>
</evidence>
<evidence type="ECO:0000259" key="1">
    <source>
        <dbReference type="Pfam" id="PF12697"/>
    </source>
</evidence>
<dbReference type="PANTHER" id="PTHR43433:SF5">
    <property type="entry name" value="AB HYDROLASE-1 DOMAIN-CONTAINING PROTEIN"/>
    <property type="match status" value="1"/>
</dbReference>
<dbReference type="Pfam" id="PF12697">
    <property type="entry name" value="Abhydrolase_6"/>
    <property type="match status" value="1"/>
</dbReference>
<dbReference type="PANTHER" id="PTHR43433">
    <property type="entry name" value="HYDROLASE, ALPHA/BETA FOLD FAMILY PROTEIN"/>
    <property type="match status" value="1"/>
</dbReference>
<keyword evidence="2" id="KW-0378">Hydrolase</keyword>
<sequence>MFRAFLPEKQLEVWMQKFVAADGVKIAYRDEGEGLPVLALSGLTRNSNDFNFVAPHLKGVRLIRMDYRGRGHSDRAPHSTYTIPQEAQDALTLMDHLGLERAAILGTSRGGLIAMGLAATVKDRLIGVCLNDIGPDLDPLGLTYIMSYLGRRPSWRAFGSIVAMRKAAMEQAGFHNVPDARWEEEVSYLYEDLNGKWENRYDPALRTAVEEAGAQPMPDLWPFYDAFKGLPLALIHGANSDLLTDTTVSKMQSRNPDLRYAKVADRGHVPFLDEPEALAVIHSWLDICHEY</sequence>
<dbReference type="InterPro" id="IPR050471">
    <property type="entry name" value="AB_hydrolase"/>
</dbReference>
<keyword evidence="3" id="KW-1185">Reference proteome</keyword>